<accession>A0AC34FDU0</accession>
<proteinExistence type="predicted"/>
<reference evidence="2" key="1">
    <citation type="submission" date="2022-11" db="UniProtKB">
        <authorList>
            <consortium name="WormBaseParasite"/>
        </authorList>
    </citation>
    <scope>IDENTIFICATION</scope>
</reference>
<dbReference type="WBParaSite" id="ES5_v2.g15518.t1">
    <property type="protein sequence ID" value="ES5_v2.g15518.t1"/>
    <property type="gene ID" value="ES5_v2.g15518"/>
</dbReference>
<dbReference type="Proteomes" id="UP000887579">
    <property type="component" value="Unplaced"/>
</dbReference>
<organism evidence="1 2">
    <name type="scientific">Panagrolaimus sp. ES5</name>
    <dbReference type="NCBI Taxonomy" id="591445"/>
    <lineage>
        <taxon>Eukaryota</taxon>
        <taxon>Metazoa</taxon>
        <taxon>Ecdysozoa</taxon>
        <taxon>Nematoda</taxon>
        <taxon>Chromadorea</taxon>
        <taxon>Rhabditida</taxon>
        <taxon>Tylenchina</taxon>
        <taxon>Panagrolaimomorpha</taxon>
        <taxon>Panagrolaimoidea</taxon>
        <taxon>Panagrolaimidae</taxon>
        <taxon>Panagrolaimus</taxon>
    </lineage>
</organism>
<evidence type="ECO:0000313" key="1">
    <source>
        <dbReference type="Proteomes" id="UP000887579"/>
    </source>
</evidence>
<protein>
    <submittedName>
        <fullName evidence="2">Uncharacterized protein</fullName>
    </submittedName>
</protein>
<sequence>MLPSAEPYGFFVIDFVGEESMKIEVVLMEEPVLFNDELLQPDSRKIIKLLINNENWSIFEVSKNSSFPKELTFTIQKNGVFGEDYYKNHRKNYPPSLIKGIEYNKTHNFVDVSFSKFFMKKLVLGYYGVSFQMKPNLNSLAEFEFWTTKNYHILKSNTSNFHLAYQNSKHPKFESTITERSHVNYYFSKESVIRFFILAFATIFPFYLFTKILKKFQYATVESEVHLYKLSHRFNRFDPRILKYKQALNKLDAEEIFYKKKIAIMARDLGFDIPEWYWDPHYWDEMREHRKKHIKIHKEFLQVMAGKIPPPEGWYPEYLRTDLFPDRKESDEEVTKKKSKKIIDKTQISTVE</sequence>
<name>A0AC34FDU0_9BILA</name>
<evidence type="ECO:0000313" key="2">
    <source>
        <dbReference type="WBParaSite" id="ES5_v2.g15518.t1"/>
    </source>
</evidence>